<name>A0ABN9QP99_9DINO</name>
<accession>A0ABN9QP99</accession>
<reference evidence="1" key="1">
    <citation type="submission" date="2023-10" db="EMBL/GenBank/DDBJ databases">
        <authorList>
            <person name="Chen Y."/>
            <person name="Shah S."/>
            <person name="Dougan E. K."/>
            <person name="Thang M."/>
            <person name="Chan C."/>
        </authorList>
    </citation>
    <scope>NUCLEOTIDE SEQUENCE [LARGE SCALE GENOMIC DNA]</scope>
</reference>
<dbReference type="Proteomes" id="UP001189429">
    <property type="component" value="Unassembled WGS sequence"/>
</dbReference>
<dbReference type="EMBL" id="CAUYUJ010003880">
    <property type="protein sequence ID" value="CAK0807224.1"/>
    <property type="molecule type" value="Genomic_DNA"/>
</dbReference>
<protein>
    <submittedName>
        <fullName evidence="1">Uncharacterized protein</fullName>
    </submittedName>
</protein>
<comment type="caution">
    <text evidence="1">The sequence shown here is derived from an EMBL/GenBank/DDBJ whole genome shotgun (WGS) entry which is preliminary data.</text>
</comment>
<sequence>MASLATSIDKAKGTIQPMLDTLNSGHGIEQLRVAMQQIISTLRTHDLALDQQILVKRCGVHSTNRFGEGLDLAVMIRNMKSIIRTGFVFEEFKCICFEVPSDPATRDAEYEFNRRLAVASHGHLPSIEKHDLQYLAIAGSHSTAAMRAIQQGCYSDYADVCDENNKICTAKVYAKCPSYKEPIENGAPALVIRSEVLTVFPGLPDLLQDAANDTHESIGRQTKVATLLQIYKQSRANQKKSQDANWTQIANKIERSKGHLKGQVADMCAFVQNYGGAGGEYIHDLCDCATTIGEQRRDIAGVTFGVMSKLCFQQGPRFVIALAKACLVAPAGKDPTAKLFTSTDLASLGQTGSPLRVAAIELQTTSEALRKFLQAVPNMEKGHMAKYIGDLEVRMVLLALKKVPRVNRAAPFKTTEDIAKLFFDEVLATYDYSEEIAMPYMPSGLITSAESPSSKADSSSSPFADSSPLYNKMLLKNGSQKGVIIKTMTGDHNDHYIFKDTSDGNVTIELATKCDEPTGRLSEKKAATTTVLPFKMVIDDYQVAPTSDEVGVLVDETFDGLDHDEVATELLKVRMAVCTAYKSYQKDIKVEITVKKGSKGVVASKDYPKGALRLVPLTPNLGCGTKIPSSAIDVPWARPKHNPSLRIYLSPKLEPAPNKFKVPLWYVAGSPDSDVCNVVWSHDVVVLTDSIGATPSSAEYKVPVLVNRKAIAAGFELIYKVADPNANKRVTGSSPRSGKRAKQH</sequence>
<gene>
    <name evidence="1" type="ORF">PCOR1329_LOCUS13161</name>
</gene>
<organism evidence="1 2">
    <name type="scientific">Prorocentrum cordatum</name>
    <dbReference type="NCBI Taxonomy" id="2364126"/>
    <lineage>
        <taxon>Eukaryota</taxon>
        <taxon>Sar</taxon>
        <taxon>Alveolata</taxon>
        <taxon>Dinophyceae</taxon>
        <taxon>Prorocentrales</taxon>
        <taxon>Prorocentraceae</taxon>
        <taxon>Prorocentrum</taxon>
    </lineage>
</organism>
<evidence type="ECO:0000313" key="1">
    <source>
        <dbReference type="EMBL" id="CAK0807224.1"/>
    </source>
</evidence>
<proteinExistence type="predicted"/>
<keyword evidence="2" id="KW-1185">Reference proteome</keyword>
<evidence type="ECO:0000313" key="2">
    <source>
        <dbReference type="Proteomes" id="UP001189429"/>
    </source>
</evidence>